<organism evidence="1 2">
    <name type="scientific">Streptomyces zagrosensis</name>
    <dbReference type="NCBI Taxonomy" id="1042984"/>
    <lineage>
        <taxon>Bacteria</taxon>
        <taxon>Bacillati</taxon>
        <taxon>Actinomycetota</taxon>
        <taxon>Actinomycetes</taxon>
        <taxon>Kitasatosporales</taxon>
        <taxon>Streptomycetaceae</taxon>
        <taxon>Streptomyces</taxon>
    </lineage>
</organism>
<evidence type="ECO:0000313" key="1">
    <source>
        <dbReference type="EMBL" id="MBB5935822.1"/>
    </source>
</evidence>
<sequence>MLRRLIRLAKGGLTCGEAGWVAFAVRTQSAAG</sequence>
<dbReference type="Proteomes" id="UP000588098">
    <property type="component" value="Unassembled WGS sequence"/>
</dbReference>
<keyword evidence="2" id="KW-1185">Reference proteome</keyword>
<reference evidence="1 2" key="1">
    <citation type="submission" date="2020-08" db="EMBL/GenBank/DDBJ databases">
        <title>Genomic Encyclopedia of Type Strains, Phase III (KMG-III): the genomes of soil and plant-associated and newly described type strains.</title>
        <authorList>
            <person name="Whitman W."/>
        </authorList>
    </citation>
    <scope>NUCLEOTIDE SEQUENCE [LARGE SCALE GENOMIC DNA]</scope>
    <source>
        <strain evidence="1 2">CECT 8305</strain>
    </source>
</reference>
<name>A0A7W9UYL9_9ACTN</name>
<gene>
    <name evidence="1" type="ORF">FHS42_002891</name>
</gene>
<dbReference type="AlphaFoldDB" id="A0A7W9UYL9"/>
<proteinExistence type="predicted"/>
<dbReference type="EMBL" id="JACHJL010000006">
    <property type="protein sequence ID" value="MBB5935822.1"/>
    <property type="molecule type" value="Genomic_DNA"/>
</dbReference>
<comment type="caution">
    <text evidence="1">The sequence shown here is derived from an EMBL/GenBank/DDBJ whole genome shotgun (WGS) entry which is preliminary data.</text>
</comment>
<protein>
    <submittedName>
        <fullName evidence="1">Uncharacterized protein</fullName>
    </submittedName>
</protein>
<accession>A0A7W9UYL9</accession>
<evidence type="ECO:0000313" key="2">
    <source>
        <dbReference type="Proteomes" id="UP000588098"/>
    </source>
</evidence>